<accession>A0A6C0ENI7</accession>
<protein>
    <submittedName>
        <fullName evidence="1">Uncharacterized protein</fullName>
    </submittedName>
</protein>
<dbReference type="EMBL" id="MN738889">
    <property type="protein sequence ID" value="QHT30043.1"/>
    <property type="molecule type" value="Genomic_DNA"/>
</dbReference>
<evidence type="ECO:0000313" key="1">
    <source>
        <dbReference type="EMBL" id="QHT30043.1"/>
    </source>
</evidence>
<proteinExistence type="predicted"/>
<dbReference type="AlphaFoldDB" id="A0A6C0ENI7"/>
<sequence length="268" mass="31162">MQCASVRNKTSTDRCSLKALMGHTLCGKHVRAKSCQLWADVHRQRLSRLPKVQALYRGWRVRSVLALSGPGVLRRGNCVNDEELVTLESKDRQYPYEYFGIEEGGRIWWFDFATAWEWFTRSVTPTNPYTKTPISHEALGRLRKLHLWRRRWRISVPPPPRDLKENIIRRWTVLSQIFRGYGFEDAHPEQFANLSSANLKIALRFLSEDIDAMPRPNKRMLGIIDRGLGYVASSTTSMIYSLNLLTIMMTDSRSYDFVFLLLSALYRC</sequence>
<name>A0A6C0ENI7_9ZZZZ</name>
<reference evidence="1" key="1">
    <citation type="journal article" date="2020" name="Nature">
        <title>Giant virus diversity and host interactions through global metagenomics.</title>
        <authorList>
            <person name="Schulz F."/>
            <person name="Roux S."/>
            <person name="Paez-Espino D."/>
            <person name="Jungbluth S."/>
            <person name="Walsh D.A."/>
            <person name="Denef V.J."/>
            <person name="McMahon K.D."/>
            <person name="Konstantinidis K.T."/>
            <person name="Eloe-Fadrosh E.A."/>
            <person name="Kyrpides N.C."/>
            <person name="Woyke T."/>
        </authorList>
    </citation>
    <scope>NUCLEOTIDE SEQUENCE</scope>
    <source>
        <strain evidence="1">GVMAG-M-3300009068-25</strain>
    </source>
</reference>
<organism evidence="1">
    <name type="scientific">viral metagenome</name>
    <dbReference type="NCBI Taxonomy" id="1070528"/>
    <lineage>
        <taxon>unclassified sequences</taxon>
        <taxon>metagenomes</taxon>
        <taxon>organismal metagenomes</taxon>
    </lineage>
</organism>